<dbReference type="Proteomes" id="UP001430455">
    <property type="component" value="Unassembled WGS sequence"/>
</dbReference>
<evidence type="ECO:0000313" key="3">
    <source>
        <dbReference type="Proteomes" id="UP001430455"/>
    </source>
</evidence>
<gene>
    <name evidence="2" type="ORF">EGH23_17525</name>
</gene>
<reference evidence="2 3" key="1">
    <citation type="submission" date="2021-06" db="EMBL/GenBank/DDBJ databases">
        <title>Halomicroarcula sp. a new haloarchaeum isolated from saline soil.</title>
        <authorList>
            <person name="Duran-Viseras A."/>
            <person name="Sanchez-Porro C."/>
            <person name="Ventosa A."/>
        </authorList>
    </citation>
    <scope>NUCLEOTIDE SEQUENCE [LARGE SCALE GENOMIC DNA]</scope>
    <source>
        <strain evidence="2 3">F27</strain>
    </source>
</reference>
<organism evidence="2 3">
    <name type="scientific">Haloarcula nitratireducens</name>
    <dbReference type="NCBI Taxonomy" id="2487749"/>
    <lineage>
        <taxon>Archaea</taxon>
        <taxon>Methanobacteriati</taxon>
        <taxon>Methanobacteriota</taxon>
        <taxon>Stenosarchaea group</taxon>
        <taxon>Halobacteria</taxon>
        <taxon>Halobacteriales</taxon>
        <taxon>Haloarculaceae</taxon>
        <taxon>Haloarcula</taxon>
    </lineage>
</organism>
<evidence type="ECO:0000313" key="2">
    <source>
        <dbReference type="EMBL" id="MBX0296681.1"/>
    </source>
</evidence>
<keyword evidence="3" id="KW-1185">Reference proteome</keyword>
<protein>
    <submittedName>
        <fullName evidence="2">Uncharacterized protein</fullName>
    </submittedName>
</protein>
<proteinExistence type="predicted"/>
<feature type="region of interest" description="Disordered" evidence="1">
    <location>
        <begin position="1"/>
        <end position="60"/>
    </location>
</feature>
<evidence type="ECO:0000256" key="1">
    <source>
        <dbReference type="SAM" id="MobiDB-lite"/>
    </source>
</evidence>
<feature type="compositionally biased region" description="Polar residues" evidence="1">
    <location>
        <begin position="1"/>
        <end position="13"/>
    </location>
</feature>
<accession>A0AAW4PGL9</accession>
<dbReference type="AlphaFoldDB" id="A0AAW4PGL9"/>
<dbReference type="EMBL" id="RKLT01000009">
    <property type="protein sequence ID" value="MBX0296681.1"/>
    <property type="molecule type" value="Genomic_DNA"/>
</dbReference>
<sequence>MTDDAASNEQAESNRAVEENEVTPEHGAADGETIPEESDATAEQAQQKGAEDGDKWLSKGIPLDGMEAELMPRILPLIGSNVEYLTTTANSDKSAIREVKRDLTPDEVDLNQPDEFDFSYLSTENLPAGVQYTPEFDPDWVYPSGSSDGGRQDDTPVQGLEIGVLATNQTIEATVRTVLDAISLYYDDTGQYPRHRIIESASTFNEIATNGVGLVAVFQPAPDDHDGLMEHMEAVQSDGEGAINSNVRTSRRLVQYLGAHLVADDLASLPDDSDIAAITGWETASQIGTLPIVERYAPLGAAKVYDPQIADLDLSEDGVSSVAEASFTPRRLAIETTTELFDTPEAEK</sequence>
<comment type="caution">
    <text evidence="2">The sequence shown here is derived from an EMBL/GenBank/DDBJ whole genome shotgun (WGS) entry which is preliminary data.</text>
</comment>
<feature type="compositionally biased region" description="Basic and acidic residues" evidence="1">
    <location>
        <begin position="15"/>
        <end position="29"/>
    </location>
</feature>
<feature type="region of interest" description="Disordered" evidence="1">
    <location>
        <begin position="134"/>
        <end position="154"/>
    </location>
</feature>
<name>A0AAW4PGL9_9EURY</name>
<dbReference type="RefSeq" id="WP_220581274.1">
    <property type="nucleotide sequence ID" value="NZ_RKLT01000009.1"/>
</dbReference>